<dbReference type="AlphaFoldDB" id="A0A8F2W590"/>
<gene>
    <name evidence="10" type="ORF">CA7LBN_002895</name>
</gene>
<dbReference type="InterPro" id="IPR053000">
    <property type="entry name" value="WSS1-like_metalloprotease"/>
</dbReference>
<evidence type="ECO:0000256" key="7">
    <source>
        <dbReference type="SAM" id="MobiDB-lite"/>
    </source>
</evidence>
<keyword evidence="3 8" id="KW-0812">Transmembrane</keyword>
<keyword evidence="6 8" id="KW-0472">Membrane</keyword>
<evidence type="ECO:0000256" key="2">
    <source>
        <dbReference type="ARBA" id="ARBA00007475"/>
    </source>
</evidence>
<evidence type="ECO:0000256" key="3">
    <source>
        <dbReference type="ARBA" id="ARBA00022692"/>
    </source>
</evidence>
<dbReference type="GO" id="GO:0006281">
    <property type="term" value="P:DNA repair"/>
    <property type="evidence" value="ECO:0007669"/>
    <property type="project" value="TreeGrafter"/>
</dbReference>
<dbReference type="Pfam" id="PF08325">
    <property type="entry name" value="WLM"/>
    <property type="match status" value="1"/>
</dbReference>
<proteinExistence type="inferred from homology"/>
<comment type="similarity">
    <text evidence="2">Belongs to the INSIG family.</text>
</comment>
<evidence type="ECO:0000256" key="1">
    <source>
        <dbReference type="ARBA" id="ARBA00004477"/>
    </source>
</evidence>
<feature type="compositionally biased region" description="Basic residues" evidence="7">
    <location>
        <begin position="372"/>
        <end position="390"/>
    </location>
</feature>
<dbReference type="GO" id="GO:0005789">
    <property type="term" value="C:endoplasmic reticulum membrane"/>
    <property type="evidence" value="ECO:0007669"/>
    <property type="project" value="UniProtKB-SubCell"/>
</dbReference>
<dbReference type="Proteomes" id="UP000825438">
    <property type="component" value="Chromosome III"/>
</dbReference>
<dbReference type="EMBL" id="CP076751">
    <property type="protein sequence ID" value="QWW24061.1"/>
    <property type="molecule type" value="Genomic_DNA"/>
</dbReference>
<dbReference type="InterPro" id="IPR013536">
    <property type="entry name" value="WLM_dom"/>
</dbReference>
<comment type="subcellular location">
    <subcellularLocation>
        <location evidence="1">Endoplasmic reticulum membrane</location>
        <topology evidence="1">Multi-pass membrane protein</topology>
    </subcellularLocation>
</comment>
<feature type="transmembrane region" description="Helical" evidence="8">
    <location>
        <begin position="636"/>
        <end position="664"/>
    </location>
</feature>
<feature type="transmembrane region" description="Helical" evidence="8">
    <location>
        <begin position="676"/>
        <end position="698"/>
    </location>
</feature>
<accession>A0A8F2W590</accession>
<feature type="region of interest" description="Disordered" evidence="7">
    <location>
        <begin position="358"/>
        <end position="424"/>
    </location>
</feature>
<evidence type="ECO:0000259" key="9">
    <source>
        <dbReference type="PROSITE" id="PS51397"/>
    </source>
</evidence>
<feature type="compositionally biased region" description="Polar residues" evidence="7">
    <location>
        <begin position="409"/>
        <end position="419"/>
    </location>
</feature>
<dbReference type="InterPro" id="IPR025929">
    <property type="entry name" value="INSIG_fam"/>
</dbReference>
<evidence type="ECO:0000256" key="8">
    <source>
        <dbReference type="SAM" id="Phobius"/>
    </source>
</evidence>
<name>A0A8F2W590_CANAR</name>
<feature type="domain" description="WLM" evidence="9">
    <location>
        <begin position="13"/>
        <end position="209"/>
    </location>
</feature>
<protein>
    <recommendedName>
        <fullName evidence="9">WLM domain-containing protein</fullName>
    </recommendedName>
</protein>
<evidence type="ECO:0000256" key="4">
    <source>
        <dbReference type="ARBA" id="ARBA00022824"/>
    </source>
</evidence>
<dbReference type="PANTHER" id="PTHR46622">
    <property type="entry name" value="DNA-DEPENDENT METALLOPROTEASE WSS1"/>
    <property type="match status" value="1"/>
</dbReference>
<dbReference type="PANTHER" id="PTHR46622:SF1">
    <property type="entry name" value="DNA-DEPENDENT METALLOPROTEASE WSS1"/>
    <property type="match status" value="1"/>
</dbReference>
<evidence type="ECO:0000256" key="5">
    <source>
        <dbReference type="ARBA" id="ARBA00022989"/>
    </source>
</evidence>
<dbReference type="CDD" id="cd22849">
    <property type="entry name" value="NuzM"/>
    <property type="match status" value="1"/>
</dbReference>
<dbReference type="GO" id="GO:0008237">
    <property type="term" value="F:metallopeptidase activity"/>
    <property type="evidence" value="ECO:0007669"/>
    <property type="project" value="TreeGrafter"/>
</dbReference>
<evidence type="ECO:0000256" key="6">
    <source>
        <dbReference type="ARBA" id="ARBA00023136"/>
    </source>
</evidence>
<organism evidence="10">
    <name type="scientific">Candidozyma auris</name>
    <name type="common">Yeast</name>
    <name type="synonym">Candida auris</name>
    <dbReference type="NCBI Taxonomy" id="498019"/>
    <lineage>
        <taxon>Eukaryota</taxon>
        <taxon>Fungi</taxon>
        <taxon>Dikarya</taxon>
        <taxon>Ascomycota</taxon>
        <taxon>Saccharomycotina</taxon>
        <taxon>Pichiomycetes</taxon>
        <taxon>Metschnikowiaceae</taxon>
        <taxon>Candidozyma</taxon>
    </lineage>
</organism>
<dbReference type="GO" id="GO:0005634">
    <property type="term" value="C:nucleus"/>
    <property type="evidence" value="ECO:0007669"/>
    <property type="project" value="TreeGrafter"/>
</dbReference>
<reference evidence="10" key="1">
    <citation type="submission" date="2021-06" db="EMBL/GenBank/DDBJ databases">
        <title>Candida auris outbreak in lebanese hospital.</title>
        <authorList>
            <person name="Finianos M."/>
        </authorList>
    </citation>
    <scope>NUCLEOTIDE SEQUENCE</scope>
    <source>
        <strain evidence="10">CA7LBN</strain>
    </source>
</reference>
<sequence>MVVEGRAKPVVQPTRKSPVARIANISSLKRYADRDYALDLLHQLAVAVGPIINHYKFKVGTLCEMYPKSPNLLGLNVNKGSKILIRLRTPFNDKAFFPMSDLIGTFLHELTHNVHGPHDAKFYALLDELRNKYETGAFSSGSYRCEESRLGGAYVPPWSSSVTVRQKRIDAVSKIKYKAESRRLGGPIREKNHKNPRAAVAEAAERRFRDSKWCGGKVDEHDLGLDAQDTDTPKEKLEEYKEVIDLTEESAGIKKEQDSEVIVIDACESRSRSSSPPVTLASSVSETTFVATTSSNPLSFSVIAPFRRHSSISSSPPSASSPGKMFIGGDENYPRTKLVADIDFGRIIEWTAVTKAKERKKRRKVAKDKVRKEPKKGNNKAPKRVKKKKELQRYPQSMASPLRKDLQKVSPNVSGTSTPKMEKTDSVVNLTKPSLYGIYNTSSSSLNKDNEEVEEYIEGSELHITAKDAHPDSDKLQPKPRKRRTSPVQHALWLITRLAIVAFAAFLYNQVTRNIHIAHVDGTGSLINEYLENFVEAWRSYQAWVKEYDLEFVDRAVAWSSEGFLLSIFVPVLDKLLPQFSRRLLSSNPNPYHRGNLPNDLIRSSITFLGITYAIRHIEWSSSLQMAMTWSLVNPALWLLLDGTINGFLASTTVAFVASAIIYFQNHNVIVLDQSSLITIFLYVGSFFFCGVIIFGKLGRFLFEPNIMAGGPVPVWRKYTSRPVGIWEKIRQWLVLVPNRSSGNPLPSLYRAIPPGARIKEAREYKEPFTIPAGDVINNPYFKRDHRRNYPQIRAFDQTKVSGLLTLGSVEKPRISIGEKGSKELAAFGSDQEVSLSTTLSSVKPDVVKGEVLGKVGEPIVAPSLNKFHWTILKEPVHGMYSDDTDVYPCRFFTDSKTAERASAAN</sequence>
<evidence type="ECO:0000313" key="10">
    <source>
        <dbReference type="EMBL" id="QWW24061.1"/>
    </source>
</evidence>
<keyword evidence="4" id="KW-0256">Endoplasmic reticulum</keyword>
<keyword evidence="5 8" id="KW-1133">Transmembrane helix</keyword>
<dbReference type="Pfam" id="PF07281">
    <property type="entry name" value="INSIG"/>
    <property type="match status" value="1"/>
</dbReference>
<dbReference type="PROSITE" id="PS51397">
    <property type="entry name" value="WLM"/>
    <property type="match status" value="1"/>
</dbReference>
<dbReference type="InterPro" id="IPR016813">
    <property type="entry name" value="NADH_Ub_cplx-1_21kDa"/>
</dbReference>